<gene>
    <name evidence="1" type="ORF">C3942_11880</name>
</gene>
<dbReference type="OrthoDB" id="6195299at2"/>
<dbReference type="Proteomes" id="UP000238220">
    <property type="component" value="Unassembled WGS sequence"/>
</dbReference>
<evidence type="ECO:0000313" key="1">
    <source>
        <dbReference type="EMBL" id="PPE73742.1"/>
    </source>
</evidence>
<evidence type="ECO:0008006" key="3">
    <source>
        <dbReference type="Google" id="ProtNLM"/>
    </source>
</evidence>
<protein>
    <recommendedName>
        <fullName evidence="3">DUF2066 domain-containing protein</fullName>
    </recommendedName>
</protein>
<evidence type="ECO:0000313" key="2">
    <source>
        <dbReference type="Proteomes" id="UP000238220"/>
    </source>
</evidence>
<accession>A0A2S5TFN0</accession>
<dbReference type="InterPro" id="IPR018642">
    <property type="entry name" value="DUF2066"/>
</dbReference>
<organism evidence="1 2">
    <name type="scientific">Solimonas fluminis</name>
    <dbReference type="NCBI Taxonomy" id="2086571"/>
    <lineage>
        <taxon>Bacteria</taxon>
        <taxon>Pseudomonadati</taxon>
        <taxon>Pseudomonadota</taxon>
        <taxon>Gammaproteobacteria</taxon>
        <taxon>Nevskiales</taxon>
        <taxon>Nevskiaceae</taxon>
        <taxon>Solimonas</taxon>
    </lineage>
</organism>
<keyword evidence="2" id="KW-1185">Reference proteome</keyword>
<dbReference type="EMBL" id="PSNW01000006">
    <property type="protein sequence ID" value="PPE73742.1"/>
    <property type="molecule type" value="Genomic_DNA"/>
</dbReference>
<dbReference type="Pfam" id="PF09839">
    <property type="entry name" value="DUF2066"/>
    <property type="match status" value="1"/>
</dbReference>
<proteinExistence type="predicted"/>
<name>A0A2S5TFN0_9GAMM</name>
<comment type="caution">
    <text evidence="1">The sequence shown here is derived from an EMBL/GenBank/DDBJ whole genome shotgun (WGS) entry which is preliminary data.</text>
</comment>
<sequence>MGRFDNFLDVIHQRVAGVDVHTGVAVGQRGLGSHKALEISEECGNGCYSTFTAPSMPPCDPPMRLFLLVLMLLPTLVLAQAPADGYLGRVAVADQSEAARTAALGEALTQVLERAGGQPLASQPRLQPTLARAPRLLQRFSYERDPASGQLMLVAGFDRRAVDAALSSAGLPVWGQVPAVTEDLPLSIDGLQGIGDYSRALVALRSLPGVRGIAVLGADGSRLLLRARVEGGAATLTGASSPLLQRQADAGGAFVYSLAPAATAPAATP</sequence>
<dbReference type="AlphaFoldDB" id="A0A2S5TFN0"/>
<reference evidence="1 2" key="1">
    <citation type="submission" date="2018-02" db="EMBL/GenBank/DDBJ databases">
        <title>Genome sequencing of Solimonas sp. HR-BB.</title>
        <authorList>
            <person name="Lee Y."/>
            <person name="Jeon C.O."/>
        </authorList>
    </citation>
    <scope>NUCLEOTIDE SEQUENCE [LARGE SCALE GENOMIC DNA]</scope>
    <source>
        <strain evidence="1 2">HR-BB</strain>
    </source>
</reference>